<keyword evidence="3" id="KW-1185">Reference proteome</keyword>
<dbReference type="PANTHER" id="PTHR33169">
    <property type="entry name" value="PADR-FAMILY TRANSCRIPTIONAL REGULATOR"/>
    <property type="match status" value="1"/>
</dbReference>
<dbReference type="GO" id="GO:0003677">
    <property type="term" value="F:DNA binding"/>
    <property type="evidence" value="ECO:0007669"/>
    <property type="project" value="UniProtKB-KW"/>
</dbReference>
<dbReference type="SUPFAM" id="SSF46785">
    <property type="entry name" value="Winged helix' DNA-binding domain"/>
    <property type="match status" value="1"/>
</dbReference>
<accession>A0ABU0JWZ0</accession>
<proteinExistence type="predicted"/>
<dbReference type="InterPro" id="IPR005149">
    <property type="entry name" value="Tscrpt_reg_PadR_N"/>
</dbReference>
<dbReference type="PANTHER" id="PTHR33169:SF25">
    <property type="entry name" value="DNA-BINDING PROTEIN YIZB-RELATED"/>
    <property type="match status" value="1"/>
</dbReference>
<protein>
    <submittedName>
        <fullName evidence="2">DNA-binding PadR family transcriptional regulator</fullName>
    </submittedName>
</protein>
<dbReference type="Gene3D" id="1.10.10.10">
    <property type="entry name" value="Winged helix-like DNA-binding domain superfamily/Winged helix DNA-binding domain"/>
    <property type="match status" value="1"/>
</dbReference>
<dbReference type="InterPro" id="IPR052509">
    <property type="entry name" value="Metal_resp_DNA-bind_regulator"/>
</dbReference>
<evidence type="ECO:0000259" key="1">
    <source>
        <dbReference type="Pfam" id="PF03551"/>
    </source>
</evidence>
<feature type="domain" description="Transcription regulator PadR N-terminal" evidence="1">
    <location>
        <begin position="14"/>
        <end position="87"/>
    </location>
</feature>
<dbReference type="EMBL" id="JAUSWN010000025">
    <property type="protein sequence ID" value="MDQ0480683.1"/>
    <property type="molecule type" value="Genomic_DNA"/>
</dbReference>
<comment type="caution">
    <text evidence="2">The sequence shown here is derived from an EMBL/GenBank/DDBJ whole genome shotgun (WGS) entry which is preliminary data.</text>
</comment>
<name>A0ABU0JWZ0_HATLI</name>
<keyword evidence="2" id="KW-0238">DNA-binding</keyword>
<evidence type="ECO:0000313" key="3">
    <source>
        <dbReference type="Proteomes" id="UP001224418"/>
    </source>
</evidence>
<dbReference type="InterPro" id="IPR036390">
    <property type="entry name" value="WH_DNA-bd_sf"/>
</dbReference>
<dbReference type="InterPro" id="IPR036388">
    <property type="entry name" value="WH-like_DNA-bd_sf"/>
</dbReference>
<dbReference type="Pfam" id="PF03551">
    <property type="entry name" value="PadR"/>
    <property type="match status" value="1"/>
</dbReference>
<dbReference type="RefSeq" id="WP_111944456.1">
    <property type="nucleotide sequence ID" value="NZ_BAAACJ010000038.1"/>
</dbReference>
<dbReference type="Proteomes" id="UP001224418">
    <property type="component" value="Unassembled WGS sequence"/>
</dbReference>
<evidence type="ECO:0000313" key="2">
    <source>
        <dbReference type="EMBL" id="MDQ0480683.1"/>
    </source>
</evidence>
<reference evidence="2 3" key="1">
    <citation type="submission" date="2023-07" db="EMBL/GenBank/DDBJ databases">
        <title>Genomic Encyclopedia of Type Strains, Phase IV (KMG-IV): sequencing the most valuable type-strain genomes for metagenomic binning, comparative biology and taxonomic classification.</title>
        <authorList>
            <person name="Goeker M."/>
        </authorList>
    </citation>
    <scope>NUCLEOTIDE SEQUENCE [LARGE SCALE GENOMIC DNA]</scope>
    <source>
        <strain evidence="2 3">DSM 1400</strain>
    </source>
</reference>
<sequence length="105" mass="12304">MDIEIFKGSIDILVLCILNGKISYGYEISREIKEKSNDTYVIGEGTLYTCLKRLENKKLIESFWQVKEDRNRKYYNITKGGREYLEEKILGIKNFNVLLDKLMGV</sequence>
<gene>
    <name evidence="2" type="ORF">QOZ93_002433</name>
</gene>
<organism evidence="2 3">
    <name type="scientific">Hathewaya limosa</name>
    <name type="common">Clostridium limosum</name>
    <dbReference type="NCBI Taxonomy" id="1536"/>
    <lineage>
        <taxon>Bacteria</taxon>
        <taxon>Bacillati</taxon>
        <taxon>Bacillota</taxon>
        <taxon>Clostridia</taxon>
        <taxon>Eubacteriales</taxon>
        <taxon>Clostridiaceae</taxon>
        <taxon>Hathewaya</taxon>
    </lineage>
</organism>